<feature type="signal peptide" evidence="1">
    <location>
        <begin position="1"/>
        <end position="22"/>
    </location>
</feature>
<comment type="caution">
    <text evidence="2">The sequence shown here is derived from an EMBL/GenBank/DDBJ whole genome shotgun (WGS) entry which is preliminary data.</text>
</comment>
<evidence type="ECO:0000313" key="2">
    <source>
        <dbReference type="EMBL" id="KEZ45008.1"/>
    </source>
</evidence>
<evidence type="ECO:0000256" key="1">
    <source>
        <dbReference type="SAM" id="SignalP"/>
    </source>
</evidence>
<dbReference type="Proteomes" id="UP000028545">
    <property type="component" value="Unassembled WGS sequence"/>
</dbReference>
<proteinExistence type="predicted"/>
<dbReference type="RefSeq" id="XP_016644807.1">
    <property type="nucleotide sequence ID" value="XM_016785431.1"/>
</dbReference>
<protein>
    <submittedName>
        <fullName evidence="2">Uncharacterized protein</fullName>
    </submittedName>
</protein>
<dbReference type="GeneID" id="27721470"/>
<reference evidence="2 3" key="1">
    <citation type="journal article" date="2014" name="Genome Announc.">
        <title>Draft genome sequence of the pathogenic fungus Scedosporium apiospermum.</title>
        <authorList>
            <person name="Vandeputte P."/>
            <person name="Ghamrawi S."/>
            <person name="Rechenmann M."/>
            <person name="Iltis A."/>
            <person name="Giraud S."/>
            <person name="Fleury M."/>
            <person name="Thornton C."/>
            <person name="Delhaes L."/>
            <person name="Meyer W."/>
            <person name="Papon N."/>
            <person name="Bouchara J.P."/>
        </authorList>
    </citation>
    <scope>NUCLEOTIDE SEQUENCE [LARGE SCALE GENOMIC DNA]</scope>
    <source>
        <strain evidence="2 3">IHEM 14462</strain>
    </source>
</reference>
<name>A0A084GCE6_PSEDA</name>
<sequence>MRFFSAKPLLVAALTFAGLLTAYDLKEEKEPQGGLKIRLDYDVATKWPKEAKGRDGEESNQAPRNWLFSSHVSYLKSVSEITDGQLWQLAFDAYREMEDECAAYAIGKKSIPGVMTILAVGEEIFLSSSQKGVDYTYKMAQDTPVRQSLEMCRLVWRDQGQEAQDEHKNKGACGEPMVAQQYYSIHEKPLKERDPKPRVGTVGRRGRDYIPMDPCGTAPEEDYWGCNLFVEDQGLIVLDRNISPEPVDYKTVAGGITGIDQVKMCTVNSD</sequence>
<keyword evidence="3" id="KW-1185">Reference proteome</keyword>
<dbReference type="VEuPathDB" id="FungiDB:SAPIO_CDS2398"/>
<evidence type="ECO:0000313" key="3">
    <source>
        <dbReference type="Proteomes" id="UP000028545"/>
    </source>
</evidence>
<keyword evidence="1" id="KW-0732">Signal</keyword>
<dbReference type="AlphaFoldDB" id="A0A084GCE6"/>
<organism evidence="2 3">
    <name type="scientific">Pseudallescheria apiosperma</name>
    <name type="common">Scedosporium apiospermum</name>
    <dbReference type="NCBI Taxonomy" id="563466"/>
    <lineage>
        <taxon>Eukaryota</taxon>
        <taxon>Fungi</taxon>
        <taxon>Dikarya</taxon>
        <taxon>Ascomycota</taxon>
        <taxon>Pezizomycotina</taxon>
        <taxon>Sordariomycetes</taxon>
        <taxon>Hypocreomycetidae</taxon>
        <taxon>Microascales</taxon>
        <taxon>Microascaceae</taxon>
        <taxon>Scedosporium</taxon>
    </lineage>
</organism>
<feature type="chain" id="PRO_5001775495" evidence="1">
    <location>
        <begin position="23"/>
        <end position="270"/>
    </location>
</feature>
<dbReference type="HOGENOM" id="CLU_082466_0_0_1"/>
<dbReference type="EMBL" id="JOWA01000086">
    <property type="protein sequence ID" value="KEZ45008.1"/>
    <property type="molecule type" value="Genomic_DNA"/>
</dbReference>
<dbReference type="KEGG" id="sapo:SAPIO_CDS2398"/>
<dbReference type="OMA" id="AWGNEII"/>
<accession>A0A084GCE6</accession>
<dbReference type="OrthoDB" id="3780330at2759"/>
<gene>
    <name evidence="2" type="ORF">SAPIO_CDS2398</name>
</gene>